<accession>A0AAV2ZQ22</accession>
<dbReference type="PANTHER" id="PTHR46829">
    <property type="entry name" value="STERILE ALPHA MOTIF DOMAIN-CONTAINING PROTEIN 15"/>
    <property type="match status" value="1"/>
</dbReference>
<proteinExistence type="predicted"/>
<dbReference type="Gene3D" id="1.10.150.50">
    <property type="entry name" value="Transcription Factor, Ets-1"/>
    <property type="match status" value="1"/>
</dbReference>
<dbReference type="PROSITE" id="PS50105">
    <property type="entry name" value="SAM_DOMAIN"/>
    <property type="match status" value="1"/>
</dbReference>
<feature type="domain" description="SAM" evidence="1">
    <location>
        <begin position="36"/>
        <end position="99"/>
    </location>
</feature>
<dbReference type="AlphaFoldDB" id="A0AAV2ZQ22"/>
<protein>
    <recommendedName>
        <fullName evidence="1">SAM domain-containing protein</fullName>
    </recommendedName>
</protein>
<dbReference type="InterPro" id="IPR013761">
    <property type="entry name" value="SAM/pointed_sf"/>
</dbReference>
<evidence type="ECO:0000313" key="2">
    <source>
        <dbReference type="EMBL" id="DBA14615.1"/>
    </source>
</evidence>
<evidence type="ECO:0000313" key="3">
    <source>
        <dbReference type="Proteomes" id="UP001181693"/>
    </source>
</evidence>
<organism evidence="2 3">
    <name type="scientific">Pyxicephalus adspersus</name>
    <name type="common">African bullfrog</name>
    <dbReference type="NCBI Taxonomy" id="30357"/>
    <lineage>
        <taxon>Eukaryota</taxon>
        <taxon>Metazoa</taxon>
        <taxon>Chordata</taxon>
        <taxon>Craniata</taxon>
        <taxon>Vertebrata</taxon>
        <taxon>Euteleostomi</taxon>
        <taxon>Amphibia</taxon>
        <taxon>Batrachia</taxon>
        <taxon>Anura</taxon>
        <taxon>Neobatrachia</taxon>
        <taxon>Ranoidea</taxon>
        <taxon>Pyxicephalidae</taxon>
        <taxon>Pyxicephalinae</taxon>
        <taxon>Pyxicephalus</taxon>
    </lineage>
</organism>
<reference evidence="2" key="1">
    <citation type="thesis" date="2020" institute="ProQuest LLC" country="789 East Eisenhower Parkway, Ann Arbor, MI, USA">
        <title>Comparative Genomics and Chromosome Evolution.</title>
        <authorList>
            <person name="Mudd A.B."/>
        </authorList>
    </citation>
    <scope>NUCLEOTIDE SEQUENCE</scope>
    <source>
        <strain evidence="2">1538</strain>
        <tissue evidence="2">Blood</tissue>
    </source>
</reference>
<name>A0AAV2ZQ22_PYXAD</name>
<dbReference type="InterPro" id="IPR001660">
    <property type="entry name" value="SAM"/>
</dbReference>
<dbReference type="PANTHER" id="PTHR46829:SF1">
    <property type="entry name" value="STERILE ALPHA MOTIF DOMAIN-CONTAINING PROTEIN 15"/>
    <property type="match status" value="1"/>
</dbReference>
<dbReference type="SMART" id="SM00454">
    <property type="entry name" value="SAM"/>
    <property type="match status" value="1"/>
</dbReference>
<comment type="caution">
    <text evidence="2">The sequence shown here is derived from an EMBL/GenBank/DDBJ whole genome shotgun (WGS) entry which is preliminary data.</text>
</comment>
<dbReference type="SUPFAM" id="SSF47769">
    <property type="entry name" value="SAM/Pointed domain"/>
    <property type="match status" value="1"/>
</dbReference>
<dbReference type="Pfam" id="PF00536">
    <property type="entry name" value="SAM_1"/>
    <property type="match status" value="1"/>
</dbReference>
<dbReference type="EMBL" id="DYDO01000013">
    <property type="protein sequence ID" value="DBA14615.1"/>
    <property type="molecule type" value="Genomic_DNA"/>
</dbReference>
<dbReference type="Proteomes" id="UP001181693">
    <property type="component" value="Unassembled WGS sequence"/>
</dbReference>
<keyword evidence="3" id="KW-1185">Reference proteome</keyword>
<sequence>MPWRYRKTEVVVARDAKGRQALLAQMESPVPDCLRWSCRDVGGWIRRKGFPQYEACFTENGINGQKLIHVTCSTLPQIGVTDFQDMKIIANLVRDLLGVGEPAWSRSISLPRRDNMGLFLEQKSQTGANHDLLTYNQFILEQGL</sequence>
<evidence type="ECO:0000259" key="1">
    <source>
        <dbReference type="PROSITE" id="PS50105"/>
    </source>
</evidence>
<gene>
    <name evidence="2" type="ORF">GDO54_005556</name>
</gene>